<feature type="compositionally biased region" description="Basic residues" evidence="3">
    <location>
        <begin position="11"/>
        <end position="22"/>
    </location>
</feature>
<keyword evidence="1" id="KW-0880">Kelch repeat</keyword>
<dbReference type="Pfam" id="PF01344">
    <property type="entry name" value="Kelch_1"/>
    <property type="match status" value="2"/>
</dbReference>
<evidence type="ECO:0000313" key="5">
    <source>
        <dbReference type="Proteomes" id="UP001652580"/>
    </source>
</evidence>
<dbReference type="Gene3D" id="2.120.10.80">
    <property type="entry name" value="Kelch-type beta propeller"/>
    <property type="match status" value="2"/>
</dbReference>
<dbReference type="CDD" id="cd18238">
    <property type="entry name" value="BTB_POZ_KLHL8"/>
    <property type="match status" value="1"/>
</dbReference>
<dbReference type="InterPro" id="IPR011705">
    <property type="entry name" value="BACK"/>
</dbReference>
<dbReference type="Gene3D" id="1.25.40.420">
    <property type="match status" value="1"/>
</dbReference>
<name>A0ABM3TLB5_BALAC</name>
<evidence type="ECO:0000313" key="6">
    <source>
        <dbReference type="RefSeq" id="XP_057402883.1"/>
    </source>
</evidence>
<organism evidence="5 6">
    <name type="scientific">Balaenoptera acutorostrata</name>
    <name type="common">Common minke whale</name>
    <name type="synonym">Balaena rostrata</name>
    <dbReference type="NCBI Taxonomy" id="9767"/>
    <lineage>
        <taxon>Eukaryota</taxon>
        <taxon>Metazoa</taxon>
        <taxon>Chordata</taxon>
        <taxon>Craniata</taxon>
        <taxon>Vertebrata</taxon>
        <taxon>Euteleostomi</taxon>
        <taxon>Mammalia</taxon>
        <taxon>Eutheria</taxon>
        <taxon>Laurasiatheria</taxon>
        <taxon>Artiodactyla</taxon>
        <taxon>Whippomorpha</taxon>
        <taxon>Cetacea</taxon>
        <taxon>Mysticeti</taxon>
        <taxon>Balaenopteridae</taxon>
        <taxon>Balaenoptera</taxon>
    </lineage>
</organism>
<dbReference type="PANTHER" id="PTHR24412">
    <property type="entry name" value="KELCH PROTEIN"/>
    <property type="match status" value="1"/>
</dbReference>
<sequence length="569" mass="62866">MASEPVNAKQARNRFTKGKRQQHQQIKNRSSLGDGDGEDSFIFEANEAWKDFHGSLLQFYENGELCDITLKVGSKLISCHKLVLACVIPYFRAMFLSEMAEAKQTLIEIRDFDGDAIEDLVKFVYSSRLTLTVDNVQPLLYAACILQVELVARACCEYMKLHFHPSNCLAVRAFAESHNRIDLMDMADQYACEHFPEVVECEDFVRLPLLPVDFLMGVVAKEQIVKQNLKCRDLLDEARNYHLHLSSRAVPDFEYSIRTTPRKHTAGVLFCVGGRGGSGDPFRSIECYSINKNSWFFGPEMNSRRRHVGVISVEGKVYAVGGHDGNEHLGSMEMFDPLTNKWMMKASMNTKRRGIALASLGGPVYAIGGLDDNTCFSDVERYDIESDQWSTVAPMNTPRGGVGSVALVNHVYAVGGNDGVASLSSVERYDPHLDKWIEVKEMGQRRAGNGVSELHGCLYVVGGFDDNSPLSSVERYDPRSNKWDYVAALTTPRGGVGIATVMGKIFAVGGHNGNAYLNTVEAFDPVLNRWELVGSVSHCRAGAGVAVCACLTSQIRDVGHGSSNVVDCM</sequence>
<evidence type="ECO:0000256" key="3">
    <source>
        <dbReference type="SAM" id="MobiDB-lite"/>
    </source>
</evidence>
<keyword evidence="5" id="KW-1185">Reference proteome</keyword>
<dbReference type="Pfam" id="PF07707">
    <property type="entry name" value="BACK"/>
    <property type="match status" value="1"/>
</dbReference>
<protein>
    <submittedName>
        <fullName evidence="6">Kelch-like protein 8 isoform X3</fullName>
    </submittedName>
</protein>
<dbReference type="GeneID" id="103003678"/>
<accession>A0ABM3TLB5</accession>
<evidence type="ECO:0000256" key="2">
    <source>
        <dbReference type="ARBA" id="ARBA00022737"/>
    </source>
</evidence>
<evidence type="ECO:0000259" key="4">
    <source>
        <dbReference type="PROSITE" id="PS50097"/>
    </source>
</evidence>
<dbReference type="InterPro" id="IPR000210">
    <property type="entry name" value="BTB/POZ_dom"/>
</dbReference>
<dbReference type="Proteomes" id="UP001652580">
    <property type="component" value="Chromosome 5"/>
</dbReference>
<dbReference type="InterPro" id="IPR017096">
    <property type="entry name" value="BTB-kelch_protein"/>
</dbReference>
<dbReference type="Pfam" id="PF24681">
    <property type="entry name" value="Kelch_KLHDC2_KLHL20_DRC7"/>
    <property type="match status" value="1"/>
</dbReference>
<evidence type="ECO:0000256" key="1">
    <source>
        <dbReference type="ARBA" id="ARBA00022441"/>
    </source>
</evidence>
<dbReference type="InterPro" id="IPR006652">
    <property type="entry name" value="Kelch_1"/>
</dbReference>
<dbReference type="InterPro" id="IPR011333">
    <property type="entry name" value="SKP1/BTB/POZ_sf"/>
</dbReference>
<dbReference type="Gene3D" id="3.30.710.10">
    <property type="entry name" value="Potassium Channel Kv1.1, Chain A"/>
    <property type="match status" value="1"/>
</dbReference>
<dbReference type="SUPFAM" id="SSF117281">
    <property type="entry name" value="Kelch motif"/>
    <property type="match status" value="2"/>
</dbReference>
<proteinExistence type="predicted"/>
<dbReference type="PANTHER" id="PTHR24412:SF480">
    <property type="entry name" value="KELCH-LIKE PROTEIN 8"/>
    <property type="match status" value="1"/>
</dbReference>
<dbReference type="InterPro" id="IPR015915">
    <property type="entry name" value="Kelch-typ_b-propeller"/>
</dbReference>
<dbReference type="RefSeq" id="XP_057402883.1">
    <property type="nucleotide sequence ID" value="XM_057546900.1"/>
</dbReference>
<dbReference type="SUPFAM" id="SSF54695">
    <property type="entry name" value="POZ domain"/>
    <property type="match status" value="1"/>
</dbReference>
<feature type="region of interest" description="Disordered" evidence="3">
    <location>
        <begin position="1"/>
        <end position="33"/>
    </location>
</feature>
<gene>
    <name evidence="6" type="primary">KLHL8</name>
</gene>
<reference evidence="6" key="1">
    <citation type="submission" date="2025-08" db="UniProtKB">
        <authorList>
            <consortium name="RefSeq"/>
        </authorList>
    </citation>
    <scope>IDENTIFICATION</scope>
</reference>
<keyword evidence="2" id="KW-0677">Repeat</keyword>
<dbReference type="PRINTS" id="PR00501">
    <property type="entry name" value="KELCHREPEAT"/>
</dbReference>
<dbReference type="PIRSF" id="PIRSF037037">
    <property type="entry name" value="Kelch-like_protein_gigaxonin"/>
    <property type="match status" value="1"/>
</dbReference>
<dbReference type="SMART" id="SM00612">
    <property type="entry name" value="Kelch"/>
    <property type="match status" value="6"/>
</dbReference>
<dbReference type="PROSITE" id="PS50097">
    <property type="entry name" value="BTB"/>
    <property type="match status" value="1"/>
</dbReference>
<feature type="domain" description="BTB" evidence="4">
    <location>
        <begin position="66"/>
        <end position="133"/>
    </location>
</feature>
<dbReference type="Pfam" id="PF00651">
    <property type="entry name" value="BTB"/>
    <property type="match status" value="1"/>
</dbReference>
<dbReference type="SMART" id="SM00225">
    <property type="entry name" value="BTB"/>
    <property type="match status" value="1"/>
</dbReference>